<dbReference type="InterPro" id="IPR001240">
    <property type="entry name" value="PRAI_dom"/>
</dbReference>
<accession>A0AAE0S2N5</accession>
<dbReference type="AlphaFoldDB" id="A0AAE0S2N5"/>
<keyword evidence="6" id="KW-0057">Aromatic amino acid biosynthesis</keyword>
<dbReference type="GO" id="GO:0000162">
    <property type="term" value="P:L-tryptophan biosynthetic process"/>
    <property type="evidence" value="ECO:0007669"/>
    <property type="project" value="UniProtKB-KW"/>
</dbReference>
<evidence type="ECO:0000256" key="5">
    <source>
        <dbReference type="ARBA" id="ARBA00022822"/>
    </source>
</evidence>
<dbReference type="EC" id="5.3.1.24" evidence="3"/>
<evidence type="ECO:0000256" key="4">
    <source>
        <dbReference type="ARBA" id="ARBA00022605"/>
    </source>
</evidence>
<dbReference type="SUPFAM" id="SSF51366">
    <property type="entry name" value="Ribulose-phoshate binding barrel"/>
    <property type="match status" value="1"/>
</dbReference>
<comment type="similarity">
    <text evidence="2">Belongs to the TrpF family.</text>
</comment>
<dbReference type="HAMAP" id="MF_00135">
    <property type="entry name" value="PRAI"/>
    <property type="match status" value="1"/>
</dbReference>
<comment type="caution">
    <text evidence="9">The sequence shown here is derived from an EMBL/GenBank/DDBJ whole genome shotgun (WGS) entry which is preliminary data.</text>
</comment>
<keyword evidence="4" id="KW-0028">Amino-acid biosynthesis</keyword>
<dbReference type="Pfam" id="PF00697">
    <property type="entry name" value="PRAI"/>
    <property type="match status" value="1"/>
</dbReference>
<reference evidence="9" key="2">
    <citation type="journal article" date="2021" name="Genome Biol. Evol.">
        <title>Developing a high-quality reference genome for a parasitic bivalve with doubly uniparental inheritance (Bivalvia: Unionida).</title>
        <authorList>
            <person name="Smith C.H."/>
        </authorList>
    </citation>
    <scope>NUCLEOTIDE SEQUENCE</scope>
    <source>
        <strain evidence="9">CHS0354</strain>
        <tissue evidence="9">Mantle</tissue>
    </source>
</reference>
<keyword evidence="10" id="KW-1185">Reference proteome</keyword>
<keyword evidence="7" id="KW-0413">Isomerase</keyword>
<name>A0AAE0S2N5_9BIVA</name>
<protein>
    <recommendedName>
        <fullName evidence="3">phosphoribosylanthranilate isomerase</fullName>
        <ecNumber evidence="3">5.3.1.24</ecNumber>
    </recommendedName>
</protein>
<evidence type="ECO:0000256" key="7">
    <source>
        <dbReference type="ARBA" id="ARBA00023235"/>
    </source>
</evidence>
<gene>
    <name evidence="9" type="ORF">CHS0354_035337</name>
</gene>
<dbReference type="InterPro" id="IPR044643">
    <property type="entry name" value="TrpF_fam"/>
</dbReference>
<dbReference type="Proteomes" id="UP001195483">
    <property type="component" value="Unassembled WGS sequence"/>
</dbReference>
<reference evidence="9" key="3">
    <citation type="submission" date="2023-05" db="EMBL/GenBank/DDBJ databases">
        <authorList>
            <person name="Smith C.H."/>
        </authorList>
    </citation>
    <scope>NUCLEOTIDE SEQUENCE</scope>
    <source>
        <strain evidence="9">CHS0354</strain>
        <tissue evidence="9">Mantle</tissue>
    </source>
</reference>
<keyword evidence="5" id="KW-0822">Tryptophan biosynthesis</keyword>
<dbReference type="PANTHER" id="PTHR42894">
    <property type="entry name" value="N-(5'-PHOSPHORIBOSYL)ANTHRANILATE ISOMERASE"/>
    <property type="match status" value="1"/>
</dbReference>
<dbReference type="InterPro" id="IPR011060">
    <property type="entry name" value="RibuloseP-bd_barrel"/>
</dbReference>
<feature type="domain" description="N-(5'phosphoribosyl) anthranilate isomerase (PRAI)" evidence="8">
    <location>
        <begin position="10"/>
        <end position="207"/>
    </location>
</feature>
<evidence type="ECO:0000256" key="2">
    <source>
        <dbReference type="ARBA" id="ARBA00007571"/>
    </source>
</evidence>
<evidence type="ECO:0000313" key="9">
    <source>
        <dbReference type="EMBL" id="KAK3584256.1"/>
    </source>
</evidence>
<comment type="pathway">
    <text evidence="1">Amino-acid biosynthesis; L-tryptophan biosynthesis; L-tryptophan from chorismate: step 3/5.</text>
</comment>
<organism evidence="9 10">
    <name type="scientific">Potamilus streckersoni</name>
    <dbReference type="NCBI Taxonomy" id="2493646"/>
    <lineage>
        <taxon>Eukaryota</taxon>
        <taxon>Metazoa</taxon>
        <taxon>Spiralia</taxon>
        <taxon>Lophotrochozoa</taxon>
        <taxon>Mollusca</taxon>
        <taxon>Bivalvia</taxon>
        <taxon>Autobranchia</taxon>
        <taxon>Heteroconchia</taxon>
        <taxon>Palaeoheterodonta</taxon>
        <taxon>Unionida</taxon>
        <taxon>Unionoidea</taxon>
        <taxon>Unionidae</taxon>
        <taxon>Ambleminae</taxon>
        <taxon>Lampsilini</taxon>
        <taxon>Potamilus</taxon>
    </lineage>
</organism>
<dbReference type="Gene3D" id="3.20.20.70">
    <property type="entry name" value="Aldolase class I"/>
    <property type="match status" value="1"/>
</dbReference>
<proteinExistence type="inferred from homology"/>
<dbReference type="EMBL" id="JAEAOA010002069">
    <property type="protein sequence ID" value="KAK3584256.1"/>
    <property type="molecule type" value="Genomic_DNA"/>
</dbReference>
<evidence type="ECO:0000259" key="8">
    <source>
        <dbReference type="Pfam" id="PF00697"/>
    </source>
</evidence>
<reference evidence="9" key="1">
    <citation type="journal article" date="2021" name="Genome Biol. Evol.">
        <title>A High-Quality Reference Genome for a Parasitic Bivalve with Doubly Uniparental Inheritance (Bivalvia: Unionida).</title>
        <authorList>
            <person name="Smith C.H."/>
        </authorList>
    </citation>
    <scope>NUCLEOTIDE SEQUENCE</scope>
    <source>
        <strain evidence="9">CHS0354</strain>
    </source>
</reference>
<dbReference type="PANTHER" id="PTHR42894:SF1">
    <property type="entry name" value="N-(5'-PHOSPHORIBOSYL)ANTHRANILATE ISOMERASE"/>
    <property type="match status" value="1"/>
</dbReference>
<dbReference type="CDD" id="cd00405">
    <property type="entry name" value="PRAI"/>
    <property type="match status" value="1"/>
</dbReference>
<evidence type="ECO:0000256" key="6">
    <source>
        <dbReference type="ARBA" id="ARBA00023141"/>
    </source>
</evidence>
<evidence type="ECO:0000256" key="3">
    <source>
        <dbReference type="ARBA" id="ARBA00012572"/>
    </source>
</evidence>
<dbReference type="GO" id="GO:0004640">
    <property type="term" value="F:phosphoribosylanthranilate isomerase activity"/>
    <property type="evidence" value="ECO:0007669"/>
    <property type="project" value="UniProtKB-EC"/>
</dbReference>
<dbReference type="InterPro" id="IPR013785">
    <property type="entry name" value="Aldolase_TIM"/>
</dbReference>
<evidence type="ECO:0000313" key="10">
    <source>
        <dbReference type="Proteomes" id="UP001195483"/>
    </source>
</evidence>
<evidence type="ECO:0000256" key="1">
    <source>
        <dbReference type="ARBA" id="ARBA00004664"/>
    </source>
</evidence>
<sequence>MVKSLDPSRIKICGITRREDAEAATDIGFTALGFILYEKSPRFIQPDVVRDITYGLSPFIRRIGVTVNAPLEFIDGLWCKGIFDMFQIHGDESSEYCRQLSQKGIPFYKAFRVEEGFDFACVKDYPGKGFLFDAYSDNEYGGSGRQWDWEDMRSLSVHQFTVIAGGLHAGNILTAHRITHADAYDISSGVEHGPGIKSVEKLRALYQTIL</sequence>